<evidence type="ECO:0000313" key="11">
    <source>
        <dbReference type="Proteomes" id="UP000012174"/>
    </source>
</evidence>
<evidence type="ECO:0000256" key="2">
    <source>
        <dbReference type="ARBA" id="ARBA00005635"/>
    </source>
</evidence>
<gene>
    <name evidence="8" type="primary">MED17</name>
    <name evidence="10" type="ORF">UCREL1_5655</name>
</gene>
<evidence type="ECO:0000256" key="4">
    <source>
        <dbReference type="ARBA" id="ARBA00023015"/>
    </source>
</evidence>
<keyword evidence="6 8" id="KW-0539">Nucleus</keyword>
<dbReference type="AlphaFoldDB" id="M7TBR3"/>
<feature type="compositionally biased region" description="Low complexity" evidence="9">
    <location>
        <begin position="532"/>
        <end position="541"/>
    </location>
</feature>
<dbReference type="KEGG" id="ela:UCREL1_5655"/>
<keyword evidence="4 8" id="KW-0805">Transcription regulation</keyword>
<evidence type="ECO:0000256" key="3">
    <source>
        <dbReference type="ARBA" id="ARBA00019610"/>
    </source>
</evidence>
<comment type="function">
    <text evidence="8">Component of the Mediator complex, a coactivator involved in the regulated transcription of nearly all RNA polymerase II-dependent genes. Mediator functions as a bridge to convey information from gene-specific regulatory proteins to the basal RNA polymerase II transcription machinery. Mediator is recruited to promoters by direct interactions with regulatory proteins and serves as a scaffold for the assembly of a functional preinitiation complex with RNA polymerase II and the general transcription factors.</text>
</comment>
<dbReference type="Gene3D" id="6.10.250.2620">
    <property type="match status" value="1"/>
</dbReference>
<name>M7TBR3_EUTLA</name>
<proteinExistence type="inferred from homology"/>
<reference evidence="11" key="1">
    <citation type="journal article" date="2013" name="Genome Announc.">
        <title>Draft genome sequence of the grapevine dieback fungus Eutypa lata UCR-EL1.</title>
        <authorList>
            <person name="Blanco-Ulate B."/>
            <person name="Rolshausen P.E."/>
            <person name="Cantu D."/>
        </authorList>
    </citation>
    <scope>NUCLEOTIDE SEQUENCE [LARGE SCALE GENOMIC DNA]</scope>
    <source>
        <strain evidence="11">UCR-EL1</strain>
    </source>
</reference>
<dbReference type="EMBL" id="KB706459">
    <property type="protein sequence ID" value="EMR67331.1"/>
    <property type="molecule type" value="Genomic_DNA"/>
</dbReference>
<keyword evidence="11" id="KW-1185">Reference proteome</keyword>
<dbReference type="GO" id="GO:0070847">
    <property type="term" value="C:core mediator complex"/>
    <property type="evidence" value="ECO:0007669"/>
    <property type="project" value="TreeGrafter"/>
</dbReference>
<protein>
    <recommendedName>
        <fullName evidence="3 8">Mediator of RNA polymerase II transcription subunit 17</fullName>
    </recommendedName>
    <alternativeName>
        <fullName evidence="7 8">Mediator complex subunit 17</fullName>
    </alternativeName>
</protein>
<dbReference type="GO" id="GO:0016592">
    <property type="term" value="C:mediator complex"/>
    <property type="evidence" value="ECO:0007669"/>
    <property type="project" value="InterPro"/>
</dbReference>
<keyword evidence="5 8" id="KW-0804">Transcription</keyword>
<dbReference type="PANTHER" id="PTHR13114:SF7">
    <property type="entry name" value="MEDIATOR OF RNA POLYMERASE II TRANSCRIPTION SUBUNIT 17"/>
    <property type="match status" value="1"/>
</dbReference>
<dbReference type="Pfam" id="PF10156">
    <property type="entry name" value="Med17"/>
    <property type="match status" value="1"/>
</dbReference>
<comment type="subunit">
    <text evidence="8">Component of the Mediator complex.</text>
</comment>
<dbReference type="InterPro" id="IPR019313">
    <property type="entry name" value="Mediator_Med17"/>
</dbReference>
<dbReference type="OrthoDB" id="5319830at2759"/>
<comment type="subcellular location">
    <subcellularLocation>
        <location evidence="1 8">Nucleus</location>
    </subcellularLocation>
</comment>
<dbReference type="GO" id="GO:0006357">
    <property type="term" value="P:regulation of transcription by RNA polymerase II"/>
    <property type="evidence" value="ECO:0007669"/>
    <property type="project" value="InterPro"/>
</dbReference>
<evidence type="ECO:0000313" key="10">
    <source>
        <dbReference type="EMBL" id="EMR67331.1"/>
    </source>
</evidence>
<dbReference type="eggNOG" id="ENOG502QS9H">
    <property type="taxonomic scope" value="Eukaryota"/>
</dbReference>
<evidence type="ECO:0000256" key="6">
    <source>
        <dbReference type="ARBA" id="ARBA00023242"/>
    </source>
</evidence>
<sequence>MTSTGLSHFSLRPWPTADKKPKTINEFVSRISVERGGFHNVPPEAEIREEAVIEAQQVARIEDDAMEGLSESEDDADADKIKSAWVARQEVLMSLDYAHNQAMLGLQFISLLLSKEKPSHVGSTLSPELRDMVGIGTLGASKLKDSNITEARIKDDYAVIVGWQLMGIEYMVNTVNEAAERMEKEIELETKFWNDICQIREERYHVFEHPQNPQSLAVRFNSSESAQWHHDQCIGGLRRSDDGTVRLVTGPIGLGHKQVRVTVMVNGKITGRTPVLRRLAESAPIQDQIHAARATSTNQELWHEINREARSLLSLGVIADQSSVTCNLTPRVKVIFTLEEMANEQFESTEIDLPHNTEADLVDWIMTSLLTHAHEDNYQRRKYPQSPAPNRTNPYPIYLLLRPLIAHARYLDGYAGLVSFLDQLVDLLRRAGATTAAYSKFSSQTGRPPHIPPERWNYAGEFLANQVMYTMELALHVIMTPDASVQIRSATHPMPYVAHRFAVVLPPSGAQQQNGTNGSGNPTAIGNNNNIQEQQQQLQQHPPQPQPPSLLESAYPPSSDPYHNHHSVIEYFKNAAPRALAAHLAASAQRRAMDQMRDVDDDSTIMWIETMRGPAVTIDSHPEREVYVNFYFEEGGVGNGAYGDSEDSEDDEEPQRHKRCLVLKLDGRWIGTVAGSGGKGSVRQCTGSWVWRPFAPSGVDRHGAEIQESPEDIVWSVLMAGER</sequence>
<accession>M7TBR3</accession>
<feature type="region of interest" description="Disordered" evidence="9">
    <location>
        <begin position="508"/>
        <end position="562"/>
    </location>
</feature>
<evidence type="ECO:0000256" key="7">
    <source>
        <dbReference type="ARBA" id="ARBA00032014"/>
    </source>
</evidence>
<dbReference type="HOGENOM" id="CLU_015164_0_0_1"/>
<evidence type="ECO:0000256" key="9">
    <source>
        <dbReference type="SAM" id="MobiDB-lite"/>
    </source>
</evidence>
<dbReference type="OMA" id="THAHEDN"/>
<dbReference type="STRING" id="1287681.M7TBR3"/>
<organism evidence="10 11">
    <name type="scientific">Eutypa lata (strain UCR-EL1)</name>
    <name type="common">Grapevine dieback disease fungus</name>
    <name type="synonym">Eutypa armeniacae</name>
    <dbReference type="NCBI Taxonomy" id="1287681"/>
    <lineage>
        <taxon>Eukaryota</taxon>
        <taxon>Fungi</taxon>
        <taxon>Dikarya</taxon>
        <taxon>Ascomycota</taxon>
        <taxon>Pezizomycotina</taxon>
        <taxon>Sordariomycetes</taxon>
        <taxon>Xylariomycetidae</taxon>
        <taxon>Xylariales</taxon>
        <taxon>Diatrypaceae</taxon>
        <taxon>Eutypa</taxon>
    </lineage>
</organism>
<comment type="similarity">
    <text evidence="2 8">Belongs to the Mediator complex subunit 17 family.</text>
</comment>
<evidence type="ECO:0000256" key="8">
    <source>
        <dbReference type="RuleBase" id="RU364140"/>
    </source>
</evidence>
<evidence type="ECO:0000256" key="5">
    <source>
        <dbReference type="ARBA" id="ARBA00023163"/>
    </source>
</evidence>
<feature type="compositionally biased region" description="Polar residues" evidence="9">
    <location>
        <begin position="509"/>
        <end position="531"/>
    </location>
</feature>
<dbReference type="GO" id="GO:0003712">
    <property type="term" value="F:transcription coregulator activity"/>
    <property type="evidence" value="ECO:0007669"/>
    <property type="project" value="InterPro"/>
</dbReference>
<evidence type="ECO:0000256" key="1">
    <source>
        <dbReference type="ARBA" id="ARBA00004123"/>
    </source>
</evidence>
<dbReference type="PANTHER" id="PTHR13114">
    <property type="entry name" value="MEDIATOR OF RNA POLYMERASE II TRANSCRIPTION SUBUNIT 17"/>
    <property type="match status" value="1"/>
</dbReference>
<dbReference type="Proteomes" id="UP000012174">
    <property type="component" value="Unassembled WGS sequence"/>
</dbReference>
<keyword evidence="8" id="KW-0010">Activator</keyword>